<evidence type="ECO:0000313" key="2">
    <source>
        <dbReference type="EMBL" id="GBO01279.1"/>
    </source>
</evidence>
<accession>A0A4Y2TKZ5</accession>
<protein>
    <submittedName>
        <fullName evidence="2">Uncharacterized protein</fullName>
    </submittedName>
</protein>
<gene>
    <name evidence="2" type="ORF">AVEN_67323_1</name>
</gene>
<dbReference type="Proteomes" id="UP000499080">
    <property type="component" value="Unassembled WGS sequence"/>
</dbReference>
<dbReference type="AlphaFoldDB" id="A0A4Y2TKZ5"/>
<reference evidence="2 3" key="1">
    <citation type="journal article" date="2019" name="Sci. Rep.">
        <title>Orb-weaving spider Araneus ventricosus genome elucidates the spidroin gene catalogue.</title>
        <authorList>
            <person name="Kono N."/>
            <person name="Nakamura H."/>
            <person name="Ohtoshi R."/>
            <person name="Moran D.A.P."/>
            <person name="Shinohara A."/>
            <person name="Yoshida Y."/>
            <person name="Fujiwara M."/>
            <person name="Mori M."/>
            <person name="Tomita M."/>
            <person name="Arakawa K."/>
        </authorList>
    </citation>
    <scope>NUCLEOTIDE SEQUENCE [LARGE SCALE GENOMIC DNA]</scope>
</reference>
<sequence>MAPLWCVCYVRFVAVCLLKRCKTLLILQDLAMEIENLLHYREFKVQNHDLFIKFDLWSFSIMGFFRCSGTQVSDNELTDGPKGNSGSQPRRWLDFLLESL</sequence>
<keyword evidence="1" id="KW-0732">Signal</keyword>
<feature type="signal peptide" evidence="1">
    <location>
        <begin position="1"/>
        <end position="23"/>
    </location>
</feature>
<dbReference type="EMBL" id="BGPR01029488">
    <property type="protein sequence ID" value="GBO01279.1"/>
    <property type="molecule type" value="Genomic_DNA"/>
</dbReference>
<evidence type="ECO:0000313" key="3">
    <source>
        <dbReference type="Proteomes" id="UP000499080"/>
    </source>
</evidence>
<evidence type="ECO:0000256" key="1">
    <source>
        <dbReference type="SAM" id="SignalP"/>
    </source>
</evidence>
<organism evidence="2 3">
    <name type="scientific">Araneus ventricosus</name>
    <name type="common">Orbweaver spider</name>
    <name type="synonym">Epeira ventricosa</name>
    <dbReference type="NCBI Taxonomy" id="182803"/>
    <lineage>
        <taxon>Eukaryota</taxon>
        <taxon>Metazoa</taxon>
        <taxon>Ecdysozoa</taxon>
        <taxon>Arthropoda</taxon>
        <taxon>Chelicerata</taxon>
        <taxon>Arachnida</taxon>
        <taxon>Araneae</taxon>
        <taxon>Araneomorphae</taxon>
        <taxon>Entelegynae</taxon>
        <taxon>Araneoidea</taxon>
        <taxon>Araneidae</taxon>
        <taxon>Araneus</taxon>
    </lineage>
</organism>
<proteinExistence type="predicted"/>
<name>A0A4Y2TKZ5_ARAVE</name>
<comment type="caution">
    <text evidence="2">The sequence shown here is derived from an EMBL/GenBank/DDBJ whole genome shotgun (WGS) entry which is preliminary data.</text>
</comment>
<keyword evidence="3" id="KW-1185">Reference proteome</keyword>
<feature type="chain" id="PRO_5021420794" evidence="1">
    <location>
        <begin position="24"/>
        <end position="100"/>
    </location>
</feature>